<dbReference type="EMBL" id="WHWC01000008">
    <property type="protein sequence ID" value="KAG8377793.1"/>
    <property type="molecule type" value="Genomic_DNA"/>
</dbReference>
<proteinExistence type="inferred from homology"/>
<dbReference type="PROSITE" id="PS51752">
    <property type="entry name" value="JACALIN_LECTIN"/>
    <property type="match status" value="2"/>
</dbReference>
<accession>A0AAV6X5L1</accession>
<keyword evidence="6" id="KW-1185">Reference proteome</keyword>
<dbReference type="GO" id="GO:0030246">
    <property type="term" value="F:carbohydrate binding"/>
    <property type="evidence" value="ECO:0007669"/>
    <property type="project" value="UniProtKB-KW"/>
</dbReference>
<gene>
    <name evidence="5" type="ORF">BUALT_Bualt08G0070600</name>
</gene>
<dbReference type="Gene3D" id="2.100.10.30">
    <property type="entry name" value="Jacalin-like lectin domain"/>
    <property type="match status" value="2"/>
</dbReference>
<comment type="similarity">
    <text evidence="1">Belongs to the jacalin lectin family.</text>
</comment>
<evidence type="ECO:0000256" key="2">
    <source>
        <dbReference type="ARBA" id="ARBA00022734"/>
    </source>
</evidence>
<evidence type="ECO:0000313" key="6">
    <source>
        <dbReference type="Proteomes" id="UP000826271"/>
    </source>
</evidence>
<protein>
    <recommendedName>
        <fullName evidence="7">Jacalin-type lectin domain-containing protein</fullName>
    </recommendedName>
</protein>
<feature type="domain" description="Jacalin-type lectin" evidence="4">
    <location>
        <begin position="1"/>
        <end position="26"/>
    </location>
</feature>
<evidence type="ECO:0000259" key="3">
    <source>
        <dbReference type="PROSITE" id="PS51062"/>
    </source>
</evidence>
<evidence type="ECO:0000259" key="4">
    <source>
        <dbReference type="PROSITE" id="PS51752"/>
    </source>
</evidence>
<dbReference type="InterPro" id="IPR013524">
    <property type="entry name" value="Runt_dom"/>
</dbReference>
<dbReference type="PANTHER" id="PTHR47293:SF66">
    <property type="entry name" value="JACALIN-RELATED LECTIN 11-RELATED"/>
    <property type="match status" value="1"/>
</dbReference>
<feature type="domain" description="Jacalin-type lectin" evidence="4">
    <location>
        <begin position="43"/>
        <end position="104"/>
    </location>
</feature>
<name>A0AAV6X5L1_9LAMI</name>
<dbReference type="SUPFAM" id="SSF51101">
    <property type="entry name" value="Mannose-binding lectins"/>
    <property type="match status" value="2"/>
</dbReference>
<evidence type="ECO:0008006" key="7">
    <source>
        <dbReference type="Google" id="ProtNLM"/>
    </source>
</evidence>
<keyword evidence="2" id="KW-0430">Lectin</keyword>
<comment type="caution">
    <text evidence="5">The sequence shown here is derived from an EMBL/GenBank/DDBJ whole genome shotgun (WGS) entry which is preliminary data.</text>
</comment>
<sequence>MESGKIVGFHGRFGKYVDAIGVYAKPTCSSCVPNPINEYVDMPRDPGPWGGSSGKQWADGVFLAVKQIQVHVGKSMNVIHGVQFEYVGRDGRCVWMPKHGGDGG</sequence>
<organism evidence="5 6">
    <name type="scientific">Buddleja alternifolia</name>
    <dbReference type="NCBI Taxonomy" id="168488"/>
    <lineage>
        <taxon>Eukaryota</taxon>
        <taxon>Viridiplantae</taxon>
        <taxon>Streptophyta</taxon>
        <taxon>Embryophyta</taxon>
        <taxon>Tracheophyta</taxon>
        <taxon>Spermatophyta</taxon>
        <taxon>Magnoliopsida</taxon>
        <taxon>eudicotyledons</taxon>
        <taxon>Gunneridae</taxon>
        <taxon>Pentapetalae</taxon>
        <taxon>asterids</taxon>
        <taxon>lamiids</taxon>
        <taxon>Lamiales</taxon>
        <taxon>Scrophulariaceae</taxon>
        <taxon>Buddlejeae</taxon>
        <taxon>Buddleja</taxon>
    </lineage>
</organism>
<dbReference type="GO" id="GO:0003677">
    <property type="term" value="F:DNA binding"/>
    <property type="evidence" value="ECO:0007669"/>
    <property type="project" value="InterPro"/>
</dbReference>
<evidence type="ECO:0000313" key="5">
    <source>
        <dbReference type="EMBL" id="KAG8377793.1"/>
    </source>
</evidence>
<dbReference type="InterPro" id="IPR001229">
    <property type="entry name" value="Jacalin-like_lectin_dom"/>
</dbReference>
<evidence type="ECO:0000256" key="1">
    <source>
        <dbReference type="ARBA" id="ARBA00006568"/>
    </source>
</evidence>
<reference evidence="5" key="1">
    <citation type="submission" date="2019-10" db="EMBL/GenBank/DDBJ databases">
        <authorList>
            <person name="Zhang R."/>
            <person name="Pan Y."/>
            <person name="Wang J."/>
            <person name="Ma R."/>
            <person name="Yu S."/>
        </authorList>
    </citation>
    <scope>NUCLEOTIDE SEQUENCE</scope>
    <source>
        <strain evidence="5">LA-IB0</strain>
        <tissue evidence="5">Leaf</tissue>
    </source>
</reference>
<dbReference type="InterPro" id="IPR036404">
    <property type="entry name" value="Jacalin-like_lectin_dom_sf"/>
</dbReference>
<dbReference type="Proteomes" id="UP000826271">
    <property type="component" value="Unassembled WGS sequence"/>
</dbReference>
<dbReference type="PROSITE" id="PS51062">
    <property type="entry name" value="RUNT"/>
    <property type="match status" value="1"/>
</dbReference>
<dbReference type="GO" id="GO:0003700">
    <property type="term" value="F:DNA-binding transcription factor activity"/>
    <property type="evidence" value="ECO:0007669"/>
    <property type="project" value="InterPro"/>
</dbReference>
<dbReference type="AlphaFoldDB" id="A0AAV6X5L1"/>
<dbReference type="Pfam" id="PF01419">
    <property type="entry name" value="Jacalin"/>
    <property type="match status" value="2"/>
</dbReference>
<dbReference type="PANTHER" id="PTHR47293">
    <property type="entry name" value="JACALIN-RELATED LECTIN 3"/>
    <property type="match status" value="1"/>
</dbReference>
<feature type="domain" description="Runt" evidence="3">
    <location>
        <begin position="1"/>
        <end position="48"/>
    </location>
</feature>